<evidence type="ECO:0000256" key="1">
    <source>
        <dbReference type="SAM" id="Coils"/>
    </source>
</evidence>
<organism evidence="3">
    <name type="scientific">Palpitomonas bilix</name>
    <dbReference type="NCBI Taxonomy" id="652834"/>
    <lineage>
        <taxon>Eukaryota</taxon>
        <taxon>Eukaryota incertae sedis</taxon>
    </lineage>
</organism>
<reference evidence="3" key="1">
    <citation type="submission" date="2021-01" db="EMBL/GenBank/DDBJ databases">
        <authorList>
            <person name="Corre E."/>
            <person name="Pelletier E."/>
            <person name="Niang G."/>
            <person name="Scheremetjew M."/>
            <person name="Finn R."/>
            <person name="Kale V."/>
            <person name="Holt S."/>
            <person name="Cochrane G."/>
            <person name="Meng A."/>
            <person name="Brown T."/>
            <person name="Cohen L."/>
        </authorList>
    </citation>
    <scope>NUCLEOTIDE SEQUENCE</scope>
    <source>
        <strain evidence="3">NIES-2562</strain>
    </source>
</reference>
<dbReference type="AlphaFoldDB" id="A0A7S3GKC9"/>
<dbReference type="EMBL" id="HBIB01047531">
    <property type="protein sequence ID" value="CAE0268913.1"/>
    <property type="molecule type" value="Transcribed_RNA"/>
</dbReference>
<accession>A0A7S3GKC9</accession>
<name>A0A7S3GKC9_9EUKA</name>
<proteinExistence type="predicted"/>
<feature type="coiled-coil region" evidence="1">
    <location>
        <begin position="299"/>
        <end position="375"/>
    </location>
</feature>
<feature type="region of interest" description="Disordered" evidence="2">
    <location>
        <begin position="34"/>
        <end position="90"/>
    </location>
</feature>
<sequence length="383" mass="43095">MESSKKKYVRISSAGLREAAHKYDEYAVAQSMLKSSQTPEKHGLAGEFSQSATQFGGGRSSAPSPSPSSSPSPSMLRPRSADPTASLDNLRESSSIIHRRYYFPGKESGVPFMKHYDVVKDLAGGKGGLKVSILPGMQDASPVDAMPSPFLREKRRANATRATMGRQGLVTPTVLPPEVDVRTMYYVEKKVLAAEAFSWQQHLNDKKPSGQIDGRQLAAWLDTIKPRTREDALPLFHLLQNVLRSVLQEKLRIVDKQASVNAMAQVLETRKEFAARASTFVQEKEEDMESSHARVKYMLAECEAEKARLMEEVGNLREEMDGVRRDLSMEKEENARVRQSISTIKRISETHRMGKREIESELEKMREKNNMLEGAVEVRLQQW</sequence>
<gene>
    <name evidence="3" type="ORF">PBIL07802_LOCUS31266</name>
</gene>
<keyword evidence="1" id="KW-0175">Coiled coil</keyword>
<evidence type="ECO:0000313" key="3">
    <source>
        <dbReference type="EMBL" id="CAE0268913.1"/>
    </source>
</evidence>
<protein>
    <submittedName>
        <fullName evidence="3">Uncharacterized protein</fullName>
    </submittedName>
</protein>
<evidence type="ECO:0000256" key="2">
    <source>
        <dbReference type="SAM" id="MobiDB-lite"/>
    </source>
</evidence>